<dbReference type="SUPFAM" id="SSF56112">
    <property type="entry name" value="Protein kinase-like (PK-like)"/>
    <property type="match status" value="1"/>
</dbReference>
<protein>
    <submittedName>
        <fullName evidence="2">Phosphotransferase</fullName>
    </submittedName>
</protein>
<dbReference type="Gene3D" id="3.90.1200.10">
    <property type="match status" value="1"/>
</dbReference>
<gene>
    <name evidence="2" type="ORF">F4Y42_05530</name>
</gene>
<name>A0A6B0YP88_9CHLR</name>
<feature type="domain" description="Aminoglycoside phosphotransferase" evidence="1">
    <location>
        <begin position="60"/>
        <end position="298"/>
    </location>
</feature>
<keyword evidence="2" id="KW-0808">Transferase</keyword>
<dbReference type="EMBL" id="VXRG01000049">
    <property type="protein sequence ID" value="MXY92894.1"/>
    <property type="molecule type" value="Genomic_DNA"/>
</dbReference>
<accession>A0A6B0YP88</accession>
<organism evidence="2">
    <name type="scientific">Caldilineaceae bacterium SB0664_bin_27</name>
    <dbReference type="NCBI Taxonomy" id="2605260"/>
    <lineage>
        <taxon>Bacteria</taxon>
        <taxon>Bacillati</taxon>
        <taxon>Chloroflexota</taxon>
        <taxon>Caldilineae</taxon>
        <taxon>Caldilineales</taxon>
        <taxon>Caldilineaceae</taxon>
    </lineage>
</organism>
<dbReference type="PANTHER" id="PTHR21310">
    <property type="entry name" value="AMINOGLYCOSIDE PHOSPHOTRANSFERASE-RELATED-RELATED"/>
    <property type="match status" value="1"/>
</dbReference>
<dbReference type="Gene3D" id="3.30.200.20">
    <property type="entry name" value="Phosphorylase Kinase, domain 1"/>
    <property type="match status" value="1"/>
</dbReference>
<dbReference type="InterPro" id="IPR051678">
    <property type="entry name" value="AGP_Transferase"/>
</dbReference>
<evidence type="ECO:0000259" key="1">
    <source>
        <dbReference type="Pfam" id="PF01636"/>
    </source>
</evidence>
<sequence>MVSPPCTCARTTLAGCRSRALRRCAMQWSVAERRWIVGEGMEEYRESIASVCPDLGLETVELFRAGQNNQLILVNSELIFRFPKYGQGVAGLWREHAILSAARPRLPLATPDYIYSNLDDEVGRAFVGYRKLPGSPLWPADFRQFADEETVDRLAADIATFLQALHAVPLETVDIPQVPSDSPAVWREMFARFEQVVFPRLTAAARAWTTEQFDAFLGDDEQFAFDNVLRHGDMGSSNTLYSAEERRVVGLIDFGHAGIGDPAVDFAGLYVCFGEAFIRRCARVYPLMDRCWDRIRFYADCAFLLEDALFCIEHETEEADKVVSEINRRA</sequence>
<proteinExistence type="predicted"/>
<reference evidence="2" key="1">
    <citation type="submission" date="2019-09" db="EMBL/GenBank/DDBJ databases">
        <title>Characterisation of the sponge microbiome using genome-centric metagenomics.</title>
        <authorList>
            <person name="Engelberts J.P."/>
            <person name="Robbins S.J."/>
            <person name="De Goeij J.M."/>
            <person name="Aranda M."/>
            <person name="Bell S.C."/>
            <person name="Webster N.S."/>
        </authorList>
    </citation>
    <scope>NUCLEOTIDE SEQUENCE</scope>
    <source>
        <strain evidence="2">SB0664_bin_27</strain>
    </source>
</reference>
<comment type="caution">
    <text evidence="2">The sequence shown here is derived from an EMBL/GenBank/DDBJ whole genome shotgun (WGS) entry which is preliminary data.</text>
</comment>
<evidence type="ECO:0000313" key="2">
    <source>
        <dbReference type="EMBL" id="MXY92894.1"/>
    </source>
</evidence>
<dbReference type="InterPro" id="IPR011009">
    <property type="entry name" value="Kinase-like_dom_sf"/>
</dbReference>
<dbReference type="AlphaFoldDB" id="A0A6B0YP88"/>
<dbReference type="PANTHER" id="PTHR21310:SF15">
    <property type="entry name" value="AMINOGLYCOSIDE PHOSPHOTRANSFERASE DOMAIN-CONTAINING PROTEIN"/>
    <property type="match status" value="1"/>
</dbReference>
<dbReference type="GO" id="GO:0016740">
    <property type="term" value="F:transferase activity"/>
    <property type="evidence" value="ECO:0007669"/>
    <property type="project" value="UniProtKB-KW"/>
</dbReference>
<dbReference type="Pfam" id="PF01636">
    <property type="entry name" value="APH"/>
    <property type="match status" value="1"/>
</dbReference>
<dbReference type="InterPro" id="IPR002575">
    <property type="entry name" value="Aminoglycoside_PTrfase"/>
</dbReference>